<sequence>LLTLKPLIFSSRIPDLPSSLFASRRPRDFINFRFDSCLRLLCICIHYLKLFMGFETEEG</sequence>
<organism evidence="1">
    <name type="scientific">Brassica napus</name>
    <name type="common">Rape</name>
    <dbReference type="NCBI Taxonomy" id="3708"/>
    <lineage>
        <taxon>Eukaryota</taxon>
        <taxon>Viridiplantae</taxon>
        <taxon>Streptophyta</taxon>
        <taxon>Embryophyta</taxon>
        <taxon>Tracheophyta</taxon>
        <taxon>Spermatophyta</taxon>
        <taxon>Magnoliopsida</taxon>
        <taxon>eudicotyledons</taxon>
        <taxon>Gunneridae</taxon>
        <taxon>Pentapetalae</taxon>
        <taxon>rosids</taxon>
        <taxon>malvids</taxon>
        <taxon>Brassicales</taxon>
        <taxon>Brassicaceae</taxon>
        <taxon>Brassiceae</taxon>
        <taxon>Brassica</taxon>
    </lineage>
</organism>
<accession>A0A816JXA8</accession>
<dbReference type="Proteomes" id="UP001295469">
    <property type="component" value="Chromosome C02"/>
</dbReference>
<dbReference type="AlphaFoldDB" id="A0A816JXA8"/>
<gene>
    <name evidence="1" type="ORF">DARMORV10_C02P17790.1</name>
</gene>
<proteinExistence type="predicted"/>
<dbReference type="EMBL" id="HG994366">
    <property type="protein sequence ID" value="CAF1896686.1"/>
    <property type="molecule type" value="Genomic_DNA"/>
</dbReference>
<reference evidence="1" key="1">
    <citation type="submission" date="2021-01" db="EMBL/GenBank/DDBJ databases">
        <authorList>
            <consortium name="Genoscope - CEA"/>
            <person name="William W."/>
        </authorList>
    </citation>
    <scope>NUCLEOTIDE SEQUENCE</scope>
</reference>
<feature type="non-terminal residue" evidence="1">
    <location>
        <position position="1"/>
    </location>
</feature>
<evidence type="ECO:0000313" key="1">
    <source>
        <dbReference type="EMBL" id="CAF1896686.1"/>
    </source>
</evidence>
<name>A0A816JXA8_BRANA</name>
<protein>
    <submittedName>
        <fullName evidence="1">(rape) hypothetical protein</fullName>
    </submittedName>
</protein>